<evidence type="ECO:0000256" key="2">
    <source>
        <dbReference type="ARBA" id="ARBA00022475"/>
    </source>
</evidence>
<keyword evidence="4 9" id="KW-1133">Transmembrane helix</keyword>
<keyword evidence="3 9" id="KW-0812">Transmembrane</keyword>
<dbReference type="PANTHER" id="PTHR46925">
    <property type="entry name" value="G-PROTEIN COUPLED RECEPTOR TKR-1-RELATED"/>
    <property type="match status" value="1"/>
</dbReference>
<feature type="transmembrane region" description="Helical" evidence="9">
    <location>
        <begin position="129"/>
        <end position="153"/>
    </location>
</feature>
<comment type="subcellular location">
    <subcellularLocation>
        <location evidence="1">Cell membrane</location>
        <topology evidence="1">Multi-pass membrane protein</topology>
    </subcellularLocation>
</comment>
<evidence type="ECO:0000313" key="11">
    <source>
        <dbReference type="Proteomes" id="UP001148838"/>
    </source>
</evidence>
<comment type="caution">
    <text evidence="10">The sequence shown here is derived from an EMBL/GenBank/DDBJ whole genome shotgun (WGS) entry which is preliminary data.</text>
</comment>
<keyword evidence="8" id="KW-0807">Transducer</keyword>
<evidence type="ECO:0000256" key="3">
    <source>
        <dbReference type="ARBA" id="ARBA00022692"/>
    </source>
</evidence>
<dbReference type="EMBL" id="JAJSOF020000009">
    <property type="protein sequence ID" value="KAJ4446264.1"/>
    <property type="molecule type" value="Genomic_DNA"/>
</dbReference>
<organism evidence="10 11">
    <name type="scientific">Periplaneta americana</name>
    <name type="common">American cockroach</name>
    <name type="synonym">Blatta americana</name>
    <dbReference type="NCBI Taxonomy" id="6978"/>
    <lineage>
        <taxon>Eukaryota</taxon>
        <taxon>Metazoa</taxon>
        <taxon>Ecdysozoa</taxon>
        <taxon>Arthropoda</taxon>
        <taxon>Hexapoda</taxon>
        <taxon>Insecta</taxon>
        <taxon>Pterygota</taxon>
        <taxon>Neoptera</taxon>
        <taxon>Polyneoptera</taxon>
        <taxon>Dictyoptera</taxon>
        <taxon>Blattodea</taxon>
        <taxon>Blattoidea</taxon>
        <taxon>Blattidae</taxon>
        <taxon>Blattinae</taxon>
        <taxon>Periplaneta</taxon>
    </lineage>
</organism>
<evidence type="ECO:0000256" key="7">
    <source>
        <dbReference type="ARBA" id="ARBA00023170"/>
    </source>
</evidence>
<reference evidence="10 11" key="1">
    <citation type="journal article" date="2022" name="Allergy">
        <title>Genome assembly and annotation of Periplaneta americana reveal a comprehensive cockroach allergen profile.</title>
        <authorList>
            <person name="Wang L."/>
            <person name="Xiong Q."/>
            <person name="Saelim N."/>
            <person name="Wang L."/>
            <person name="Nong W."/>
            <person name="Wan A.T."/>
            <person name="Shi M."/>
            <person name="Liu X."/>
            <person name="Cao Q."/>
            <person name="Hui J.H.L."/>
            <person name="Sookrung N."/>
            <person name="Leung T.F."/>
            <person name="Tungtrongchitr A."/>
            <person name="Tsui S.K.W."/>
        </authorList>
    </citation>
    <scope>NUCLEOTIDE SEQUENCE [LARGE SCALE GENOMIC DNA]</scope>
    <source>
        <strain evidence="10">PWHHKU_190912</strain>
    </source>
</reference>
<evidence type="ECO:0000256" key="9">
    <source>
        <dbReference type="SAM" id="Phobius"/>
    </source>
</evidence>
<keyword evidence="6 9" id="KW-0472">Membrane</keyword>
<dbReference type="Pfam" id="PF00001">
    <property type="entry name" value="7tm_1"/>
    <property type="match status" value="1"/>
</dbReference>
<dbReference type="InterPro" id="IPR001681">
    <property type="entry name" value="Neurokn_rcpt"/>
</dbReference>
<evidence type="ECO:0000256" key="6">
    <source>
        <dbReference type="ARBA" id="ARBA00023136"/>
    </source>
</evidence>
<dbReference type="Gene3D" id="1.20.1070.10">
    <property type="entry name" value="Rhodopsin 7-helix transmembrane proteins"/>
    <property type="match status" value="1"/>
</dbReference>
<protein>
    <submittedName>
        <fullName evidence="10">Uncharacterized protein</fullName>
    </submittedName>
</protein>
<accession>A0ABQ8TIK6</accession>
<evidence type="ECO:0000256" key="5">
    <source>
        <dbReference type="ARBA" id="ARBA00023040"/>
    </source>
</evidence>
<keyword evidence="2" id="KW-1003">Cell membrane</keyword>
<keyword evidence="5" id="KW-0297">G-protein coupled receptor</keyword>
<evidence type="ECO:0000313" key="10">
    <source>
        <dbReference type="EMBL" id="KAJ4446264.1"/>
    </source>
</evidence>
<evidence type="ECO:0000256" key="4">
    <source>
        <dbReference type="ARBA" id="ARBA00022989"/>
    </source>
</evidence>
<keyword evidence="11" id="KW-1185">Reference proteome</keyword>
<dbReference type="PANTHER" id="PTHR46925:SF2">
    <property type="entry name" value="G-PROTEIN COUPLED RECEPTOR TKR-1-RELATED"/>
    <property type="match status" value="1"/>
</dbReference>
<dbReference type="InterPro" id="IPR000276">
    <property type="entry name" value="GPCR_Rhodpsn"/>
</dbReference>
<gene>
    <name evidence="10" type="ORF">ANN_12958</name>
</gene>
<evidence type="ECO:0000256" key="1">
    <source>
        <dbReference type="ARBA" id="ARBA00004651"/>
    </source>
</evidence>
<sequence length="288" mass="32951">MTTKETSSSNRIVGTGVSEIVWTRTSTELDWPCNRQQCDVILPVALYGCETWTLTLREEHRLSVFENKVLRKIFGAKRDEVTREWRKLHNAELYALYSSPDTIRNIKARRLRWAGNGPHRRMRTVTNYFLVNLSVADLFMAVFNCIFNFVYMLNRKKVNNDREPETNSARKAENPHDNVVLRRVLDVKTGCGQEQLRDLDVVFSAAILKSNKKKRKIRAFYIQPPKPNFVSDENSADVEGGMFDNLSGRKPSTEAGVIFVNSDRIGASDDIPFIEEEEVEESSVIGGE</sequence>
<dbReference type="Proteomes" id="UP001148838">
    <property type="component" value="Unassembled WGS sequence"/>
</dbReference>
<dbReference type="SUPFAM" id="SSF81321">
    <property type="entry name" value="Family A G protein-coupled receptor-like"/>
    <property type="match status" value="1"/>
</dbReference>
<keyword evidence="7" id="KW-0675">Receptor</keyword>
<proteinExistence type="predicted"/>
<name>A0ABQ8TIK6_PERAM</name>
<evidence type="ECO:0000256" key="8">
    <source>
        <dbReference type="ARBA" id="ARBA00023224"/>
    </source>
</evidence>